<organism evidence="1">
    <name type="scientific">Siphoviridae sp. ctKcB20</name>
    <dbReference type="NCBI Taxonomy" id="2827568"/>
    <lineage>
        <taxon>Viruses</taxon>
        <taxon>Duplodnaviria</taxon>
        <taxon>Heunggongvirae</taxon>
        <taxon>Uroviricota</taxon>
        <taxon>Caudoviricetes</taxon>
    </lineage>
</organism>
<name>A0A8S5LLF1_9CAUD</name>
<protein>
    <submittedName>
        <fullName evidence="1">Thymidylate synthase complementing protein</fullName>
    </submittedName>
</protein>
<dbReference type="GO" id="GO:0050797">
    <property type="term" value="F:thymidylate synthase (FAD) activity"/>
    <property type="evidence" value="ECO:0007669"/>
    <property type="project" value="InterPro"/>
</dbReference>
<dbReference type="Gene3D" id="3.30.1360.170">
    <property type="match status" value="1"/>
</dbReference>
<dbReference type="GO" id="GO:0050660">
    <property type="term" value="F:flavin adenine dinucleotide binding"/>
    <property type="evidence" value="ECO:0007669"/>
    <property type="project" value="InterPro"/>
</dbReference>
<dbReference type="InterPro" id="IPR003669">
    <property type="entry name" value="Thymidylate_synthase_ThyX"/>
</dbReference>
<proteinExistence type="predicted"/>
<dbReference type="EMBL" id="BK015870">
    <property type="protein sequence ID" value="DAD70671.1"/>
    <property type="molecule type" value="Genomic_DNA"/>
</dbReference>
<dbReference type="SUPFAM" id="SSF69796">
    <property type="entry name" value="Thymidylate synthase-complementing protein Thy1"/>
    <property type="match status" value="1"/>
</dbReference>
<dbReference type="InterPro" id="IPR036098">
    <property type="entry name" value="Thymidylate_synthase_ThyX_sf"/>
</dbReference>
<accession>A0A8S5LLF1</accession>
<dbReference type="Pfam" id="PF02511">
    <property type="entry name" value="Thy1"/>
    <property type="match status" value="1"/>
</dbReference>
<dbReference type="GO" id="GO:0006231">
    <property type="term" value="P:dTMP biosynthetic process"/>
    <property type="evidence" value="ECO:0007669"/>
    <property type="project" value="InterPro"/>
</dbReference>
<reference evidence="1" key="1">
    <citation type="journal article" date="2021" name="Proc. Natl. Acad. Sci. U.S.A.">
        <title>A Catalog of Tens of Thousands of Viruses from Human Metagenomes Reveals Hidden Associations with Chronic Diseases.</title>
        <authorList>
            <person name="Tisza M.J."/>
            <person name="Buck C.B."/>
        </authorList>
    </citation>
    <scope>NUCLEOTIDE SEQUENCE</scope>
    <source>
        <strain evidence="1">CtKcB20</strain>
    </source>
</reference>
<sequence length="182" mass="21332">MPNYLVELIKHPTDDDWAWCRYCTLNTVGKSVTALPSDEWKRKLVASEHSPLRELWFGIHMVIPYWVSVHFVRHHVGCNHYVQSQRNDRQNKYDRNKAPQDELVSHVMSINAQQLVYMAHKRLCNQASPETRAVMQQIVDEVVKVNPEFKDYLVPLCEYRGGLCTEFHPCGYNKKFKEKSNG</sequence>
<evidence type="ECO:0000313" key="1">
    <source>
        <dbReference type="EMBL" id="DAD70671.1"/>
    </source>
</evidence>